<evidence type="ECO:0000313" key="2">
    <source>
        <dbReference type="Proteomes" id="UP001362999"/>
    </source>
</evidence>
<dbReference type="Proteomes" id="UP001362999">
    <property type="component" value="Unassembled WGS sequence"/>
</dbReference>
<sequence>MTPANSGTERSAPEAANTEAINTAAAFETVLHALASVNLERVDARTLDAFQLVLDVVTSFDPATVSQLQVNAGSPSPSREVASATNQFFPSPPPIFPAPTPVASGSAAPAPAPTPTFVAAPAHPAAVPASPAFRTTGPWTVGELFWVIPPHPLTAVPERGEDVVWYCIYQGKQVGVTLNHGSALAATVGVSGGRMRSYKTQVAALQAFNNALAVHSIAVVP</sequence>
<proteinExistence type="predicted"/>
<dbReference type="EMBL" id="JAWWNJ010000058">
    <property type="protein sequence ID" value="KAK7013743.1"/>
    <property type="molecule type" value="Genomic_DNA"/>
</dbReference>
<evidence type="ECO:0000313" key="1">
    <source>
        <dbReference type="EMBL" id="KAK7013743.1"/>
    </source>
</evidence>
<dbReference type="AlphaFoldDB" id="A0AAW0ANT0"/>
<organism evidence="1 2">
    <name type="scientific">Favolaschia claudopus</name>
    <dbReference type="NCBI Taxonomy" id="2862362"/>
    <lineage>
        <taxon>Eukaryota</taxon>
        <taxon>Fungi</taxon>
        <taxon>Dikarya</taxon>
        <taxon>Basidiomycota</taxon>
        <taxon>Agaricomycotina</taxon>
        <taxon>Agaricomycetes</taxon>
        <taxon>Agaricomycetidae</taxon>
        <taxon>Agaricales</taxon>
        <taxon>Marasmiineae</taxon>
        <taxon>Mycenaceae</taxon>
        <taxon>Favolaschia</taxon>
    </lineage>
</organism>
<comment type="caution">
    <text evidence="1">The sequence shown here is derived from an EMBL/GenBank/DDBJ whole genome shotgun (WGS) entry which is preliminary data.</text>
</comment>
<gene>
    <name evidence="1" type="ORF">R3P38DRAFT_3206304</name>
</gene>
<protein>
    <submittedName>
        <fullName evidence="1">Uncharacterized protein</fullName>
    </submittedName>
</protein>
<keyword evidence="2" id="KW-1185">Reference proteome</keyword>
<name>A0AAW0ANT0_9AGAR</name>
<reference evidence="1 2" key="1">
    <citation type="journal article" date="2024" name="J Genomics">
        <title>Draft genome sequencing and assembly of Favolaschia claudopus CIRM-BRFM 2984 isolated from oak limbs.</title>
        <authorList>
            <person name="Navarro D."/>
            <person name="Drula E."/>
            <person name="Chaduli D."/>
            <person name="Cazenave R."/>
            <person name="Ahrendt S."/>
            <person name="Wang J."/>
            <person name="Lipzen A."/>
            <person name="Daum C."/>
            <person name="Barry K."/>
            <person name="Grigoriev I.V."/>
            <person name="Favel A."/>
            <person name="Rosso M.N."/>
            <person name="Martin F."/>
        </authorList>
    </citation>
    <scope>NUCLEOTIDE SEQUENCE [LARGE SCALE GENOMIC DNA]</scope>
    <source>
        <strain evidence="1 2">CIRM-BRFM 2984</strain>
    </source>
</reference>
<accession>A0AAW0ANT0</accession>